<dbReference type="GO" id="GO:0006508">
    <property type="term" value="P:proteolysis"/>
    <property type="evidence" value="ECO:0007669"/>
    <property type="project" value="UniProtKB-KW"/>
</dbReference>
<comment type="similarity">
    <text evidence="6">Belongs to the peptidase M3B family.</text>
</comment>
<dbReference type="PANTHER" id="PTHR11804:SF45">
    <property type="entry name" value="SIMILAR TO OLIGOENDOPEPTIDASE"/>
    <property type="match status" value="1"/>
</dbReference>
<keyword evidence="1 6" id="KW-0645">Protease</keyword>
<gene>
    <name evidence="9" type="primary">pepF</name>
    <name evidence="9" type="ORF">BU653_09080</name>
</gene>
<evidence type="ECO:0000256" key="6">
    <source>
        <dbReference type="RuleBase" id="RU368091"/>
    </source>
</evidence>
<dbReference type="InterPro" id="IPR001567">
    <property type="entry name" value="Pept_M3A_M3B_dom"/>
</dbReference>
<evidence type="ECO:0000256" key="3">
    <source>
        <dbReference type="ARBA" id="ARBA00022801"/>
    </source>
</evidence>
<feature type="domain" description="Peptidase M3A/M3B catalytic" evidence="7">
    <location>
        <begin position="201"/>
        <end position="583"/>
    </location>
</feature>
<keyword evidence="3 6" id="KW-0378">Hydrolase</keyword>
<protein>
    <recommendedName>
        <fullName evidence="6">Oligopeptidase F</fullName>
        <ecNumber evidence="6">3.4.24.-</ecNumber>
    </recommendedName>
</protein>
<dbReference type="NCBIfam" id="TIGR00181">
    <property type="entry name" value="pepF"/>
    <property type="match status" value="1"/>
</dbReference>
<proteinExistence type="inferred from homology"/>
<dbReference type="InterPro" id="IPR013647">
    <property type="entry name" value="OligopepF_N_dom"/>
</dbReference>
<evidence type="ECO:0000256" key="4">
    <source>
        <dbReference type="ARBA" id="ARBA00022833"/>
    </source>
</evidence>
<dbReference type="Pfam" id="PF01432">
    <property type="entry name" value="Peptidase_M3"/>
    <property type="match status" value="1"/>
</dbReference>
<dbReference type="CDD" id="cd09609">
    <property type="entry name" value="M3B_PepF"/>
    <property type="match status" value="1"/>
</dbReference>
<dbReference type="EC" id="3.4.24.-" evidence="6"/>
<dbReference type="InterPro" id="IPR042088">
    <property type="entry name" value="OligoPept_F_C"/>
</dbReference>
<dbReference type="GO" id="GO:0006518">
    <property type="term" value="P:peptide metabolic process"/>
    <property type="evidence" value="ECO:0007669"/>
    <property type="project" value="TreeGrafter"/>
</dbReference>
<dbReference type="GO" id="GO:0046872">
    <property type="term" value="F:metal ion binding"/>
    <property type="evidence" value="ECO:0007669"/>
    <property type="project" value="UniProtKB-UniRule"/>
</dbReference>
<dbReference type="RefSeq" id="WP_105965279.1">
    <property type="nucleotide sequence ID" value="NZ_JAHCNX010000001.1"/>
</dbReference>
<evidence type="ECO:0000313" key="9">
    <source>
        <dbReference type="EMBL" id="PTG12437.1"/>
    </source>
</evidence>
<dbReference type="SUPFAM" id="SSF55486">
    <property type="entry name" value="Metalloproteases ('zincins'), catalytic domain"/>
    <property type="match status" value="1"/>
</dbReference>
<organism evidence="9 10">
    <name type="scientific">Staphylococcus chromogenes</name>
    <name type="common">Staphylococcus hyicus subsp. chromogenes</name>
    <dbReference type="NCBI Taxonomy" id="46126"/>
    <lineage>
        <taxon>Bacteria</taxon>
        <taxon>Bacillati</taxon>
        <taxon>Bacillota</taxon>
        <taxon>Bacilli</taxon>
        <taxon>Bacillales</taxon>
        <taxon>Staphylococcaceae</taxon>
        <taxon>Staphylococcus</taxon>
    </lineage>
</organism>
<evidence type="ECO:0000259" key="8">
    <source>
        <dbReference type="Pfam" id="PF08439"/>
    </source>
</evidence>
<dbReference type="InterPro" id="IPR045090">
    <property type="entry name" value="Pept_M3A_M3B"/>
</dbReference>
<dbReference type="Proteomes" id="UP000242704">
    <property type="component" value="Unassembled WGS sequence"/>
</dbReference>
<evidence type="ECO:0000259" key="7">
    <source>
        <dbReference type="Pfam" id="PF01432"/>
    </source>
</evidence>
<comment type="caution">
    <text evidence="9">The sequence shown here is derived from an EMBL/GenBank/DDBJ whole genome shotgun (WGS) entry which is preliminary data.</text>
</comment>
<keyword evidence="5 6" id="KW-0482">Metalloprotease</keyword>
<reference evidence="9 10" key="1">
    <citation type="journal article" date="2016" name="Front. Microbiol.">
        <title>Comprehensive Phylogenetic Analysis of Bovine Non-aureus Staphylococci Species Based on Whole-Genome Sequencing.</title>
        <authorList>
            <person name="Naushad S."/>
            <person name="Barkema H.W."/>
            <person name="Luby C."/>
            <person name="Condas L.A."/>
            <person name="Nobrega D.B."/>
            <person name="Carson D.A."/>
            <person name="De Buck J."/>
        </authorList>
    </citation>
    <scope>NUCLEOTIDE SEQUENCE [LARGE SCALE GENOMIC DNA]</scope>
    <source>
        <strain evidence="9 10">SNUC 505</strain>
    </source>
</reference>
<sequence length="603" mass="70017">MTQKLVSRDDVQPLETWDLTDIFESDEAYENAIKSLVTRAKNFQNHFTNTLTDKQSIETVLDEYCDLLIEIDRVGNYAQLQYSVDTTDAEKQRLSALFSQNYGEISSCLTFIESELLQLDPQIIKDAIKTTKYPYYLTRLLKKQPYQLHPEAEKTLAHMAHAMNVPSEIYEVTKMLDIDFGQFEANGQVYNMDYTTFEGIYEDSADKELRHQSFAHFSRKLREYQHTIAAAYNAHVQNEKLEANLRGYASVIDFLLEEQDVTPEMYHRQIDIIMTELAPIMRRYARLLKKAHHLDVLRYEDLKISIDPEYEPEISIQESQEYIYNALGVLGKDYLAMTEKAYRERWIDFPQNKGKETGAYCASPYFTHSYIFISWTGKMNEVFVLAHELGHAGHFHLAQKHQNILQSEASMYFVEAPSTMNEMLMAHYLLKTSPNNARFKRWVLSSMISRTYYHNMVTHLLEAAYQREVYYCVDRGEHLTAEKLNALKKQVIATFWGDDVELTSGAELTWMRQPHYYMGLYPYTYSAGLTIGTLMAQRIENEGDAAVQDWLNVLKSGGNMSPLELIKQAGIDMSTDQPLRDTIRYIGQMVDEIERLTQIIESN</sequence>
<dbReference type="Gene3D" id="1.10.1370.20">
    <property type="entry name" value="Oligoendopeptidase f, C-terminal domain"/>
    <property type="match status" value="1"/>
</dbReference>
<dbReference type="InterPro" id="IPR004438">
    <property type="entry name" value="Peptidase_M3B"/>
</dbReference>
<evidence type="ECO:0000256" key="5">
    <source>
        <dbReference type="ARBA" id="ARBA00023049"/>
    </source>
</evidence>
<evidence type="ECO:0000256" key="1">
    <source>
        <dbReference type="ARBA" id="ARBA00022670"/>
    </source>
</evidence>
<feature type="domain" description="Oligopeptidase F N-terminal" evidence="8">
    <location>
        <begin position="115"/>
        <end position="180"/>
    </location>
</feature>
<dbReference type="GO" id="GO:0004222">
    <property type="term" value="F:metalloendopeptidase activity"/>
    <property type="evidence" value="ECO:0007669"/>
    <property type="project" value="UniProtKB-UniRule"/>
</dbReference>
<dbReference type="PANTHER" id="PTHR11804">
    <property type="entry name" value="PROTEASE M3 THIMET OLIGOPEPTIDASE-RELATED"/>
    <property type="match status" value="1"/>
</dbReference>
<comment type="cofactor">
    <cofactor evidence="6">
        <name>Zn(2+)</name>
        <dbReference type="ChEBI" id="CHEBI:29105"/>
    </cofactor>
    <text evidence="6">Binds 1 zinc ion.</text>
</comment>
<keyword evidence="4 6" id="KW-0862">Zinc</keyword>
<name>A0AAE5SZ61_STACR</name>
<accession>A0AAE5SZ61</accession>
<evidence type="ECO:0000256" key="2">
    <source>
        <dbReference type="ARBA" id="ARBA00022723"/>
    </source>
</evidence>
<dbReference type="Pfam" id="PF08439">
    <property type="entry name" value="Peptidase_M3_N"/>
    <property type="match status" value="1"/>
</dbReference>
<dbReference type="EMBL" id="PZBZ01000051">
    <property type="protein sequence ID" value="PTG12437.1"/>
    <property type="molecule type" value="Genomic_DNA"/>
</dbReference>
<dbReference type="InterPro" id="IPR034009">
    <property type="entry name" value="M3B_PepF_4"/>
</dbReference>
<dbReference type="Gene3D" id="1.20.140.70">
    <property type="entry name" value="Oligopeptidase f, N-terminal domain"/>
    <property type="match status" value="1"/>
</dbReference>
<keyword evidence="2 6" id="KW-0479">Metal-binding</keyword>
<evidence type="ECO:0000313" key="10">
    <source>
        <dbReference type="Proteomes" id="UP000242704"/>
    </source>
</evidence>
<comment type="function">
    <text evidence="6">Has oligopeptidase activity and degrades a variety of small bioactive peptides.</text>
</comment>
<dbReference type="AlphaFoldDB" id="A0AAE5SZ61"/>